<gene>
    <name evidence="1" type="ORF">F383_37871</name>
</gene>
<reference evidence="2" key="1">
    <citation type="submission" date="2014-09" db="EMBL/GenBank/DDBJ databases">
        <authorList>
            <person name="Mudge J."/>
            <person name="Ramaraj T."/>
            <person name="Lindquist I.E."/>
            <person name="Bharti A.K."/>
            <person name="Sundararajan A."/>
            <person name="Cameron C.T."/>
            <person name="Woodward J.E."/>
            <person name="May G.D."/>
            <person name="Brubaker C."/>
            <person name="Broadhvest J."/>
            <person name="Wilkins T.A."/>
        </authorList>
    </citation>
    <scope>NUCLEOTIDE SEQUENCE</scope>
    <source>
        <strain evidence="2">cv. AKA8401</strain>
    </source>
</reference>
<evidence type="ECO:0000313" key="2">
    <source>
        <dbReference type="Proteomes" id="UP000032142"/>
    </source>
</evidence>
<dbReference type="AlphaFoldDB" id="A0A0B0MID4"/>
<organism evidence="1 2">
    <name type="scientific">Gossypium arboreum</name>
    <name type="common">Tree cotton</name>
    <name type="synonym">Gossypium nanking</name>
    <dbReference type="NCBI Taxonomy" id="29729"/>
    <lineage>
        <taxon>Eukaryota</taxon>
        <taxon>Viridiplantae</taxon>
        <taxon>Streptophyta</taxon>
        <taxon>Embryophyta</taxon>
        <taxon>Tracheophyta</taxon>
        <taxon>Spermatophyta</taxon>
        <taxon>Magnoliopsida</taxon>
        <taxon>eudicotyledons</taxon>
        <taxon>Gunneridae</taxon>
        <taxon>Pentapetalae</taxon>
        <taxon>rosids</taxon>
        <taxon>malvids</taxon>
        <taxon>Malvales</taxon>
        <taxon>Malvaceae</taxon>
        <taxon>Malvoideae</taxon>
        <taxon>Gossypium</taxon>
    </lineage>
</organism>
<dbReference type="EMBL" id="JRRC01047942">
    <property type="protein sequence ID" value="KHF98665.1"/>
    <property type="molecule type" value="Genomic_DNA"/>
</dbReference>
<name>A0A0B0MID4_GOSAR</name>
<proteinExistence type="predicted"/>
<accession>A0A0B0MID4</accession>
<comment type="caution">
    <text evidence="1">The sequence shown here is derived from an EMBL/GenBank/DDBJ whole genome shotgun (WGS) entry which is preliminary data.</text>
</comment>
<evidence type="ECO:0000313" key="1">
    <source>
        <dbReference type="EMBL" id="KHF98665.1"/>
    </source>
</evidence>
<dbReference type="Proteomes" id="UP000032142">
    <property type="component" value="Unassembled WGS sequence"/>
</dbReference>
<sequence>MVWLPSSNSQRVVLYSRNVLEEGPPF</sequence>
<keyword evidence="2" id="KW-1185">Reference proteome</keyword>
<protein>
    <submittedName>
        <fullName evidence="1">Uncharacterized protein</fullName>
    </submittedName>
</protein>